<dbReference type="InterPro" id="IPR004960">
    <property type="entry name" value="LipA_acyltrans"/>
</dbReference>
<dbReference type="EMBL" id="JAUSUE010000016">
    <property type="protein sequence ID" value="MDQ0204468.1"/>
    <property type="molecule type" value="Genomic_DNA"/>
</dbReference>
<keyword evidence="8" id="KW-1185">Reference proteome</keyword>
<comment type="subcellular location">
    <subcellularLocation>
        <location evidence="1">Cell inner membrane</location>
    </subcellularLocation>
</comment>
<dbReference type="EC" id="2.3.1.241" evidence="7"/>
<dbReference type="PANTHER" id="PTHR30606:SF10">
    <property type="entry name" value="PHOSPHATIDYLINOSITOL MANNOSIDE ACYLTRANSFERASE"/>
    <property type="match status" value="1"/>
</dbReference>
<keyword evidence="6 7" id="KW-0012">Acyltransferase</keyword>
<sequence length="288" mass="33223">MVNILLVTISKILFHLPGESKLKFGSLLGTFAWFFLPKRKKKMMEQNICETLCMSSEQAHAISKASFVRFGCMLVDFLQYPSFSEKNIARSVTFEGLEHLNAALAEKKGAVMVAGHCGNWELLGAALAYKGFPMVAVTKRQKNNKFERFLNMYRSMPSKGIVLYKEELRKVIRMLRGNKIPLIFIDIDGKDTGVFIKFLGRRTSTPPGAAILAQMCSCPIIPAFIKQDSRGIHHIKICEPLWLEKREDTDTAVYDMMQHISFLLENRIRNFPEDWFWLYNRWKTKNRK</sequence>
<evidence type="ECO:0000256" key="5">
    <source>
        <dbReference type="ARBA" id="ARBA00023136"/>
    </source>
</evidence>
<dbReference type="Proteomes" id="UP001239167">
    <property type="component" value="Unassembled WGS sequence"/>
</dbReference>
<evidence type="ECO:0000313" key="8">
    <source>
        <dbReference type="Proteomes" id="UP001239167"/>
    </source>
</evidence>
<keyword evidence="3" id="KW-0997">Cell inner membrane</keyword>
<accession>A0ABT9Y9F8</accession>
<organism evidence="7 8">
    <name type="scientific">Pectinatus haikarae</name>
    <dbReference type="NCBI Taxonomy" id="349096"/>
    <lineage>
        <taxon>Bacteria</taxon>
        <taxon>Bacillati</taxon>
        <taxon>Bacillota</taxon>
        <taxon>Negativicutes</taxon>
        <taxon>Selenomonadales</taxon>
        <taxon>Selenomonadaceae</taxon>
        <taxon>Pectinatus</taxon>
    </lineage>
</organism>
<keyword evidence="5" id="KW-0472">Membrane</keyword>
<evidence type="ECO:0000256" key="4">
    <source>
        <dbReference type="ARBA" id="ARBA00022679"/>
    </source>
</evidence>
<proteinExistence type="predicted"/>
<evidence type="ECO:0000256" key="6">
    <source>
        <dbReference type="ARBA" id="ARBA00023315"/>
    </source>
</evidence>
<gene>
    <name evidence="7" type="ORF">J2S01_002196</name>
</gene>
<keyword evidence="4 7" id="KW-0808">Transferase</keyword>
<dbReference type="RefSeq" id="WP_196603949.1">
    <property type="nucleotide sequence ID" value="NZ_CP116940.1"/>
</dbReference>
<dbReference type="CDD" id="cd07984">
    <property type="entry name" value="LPLAT_LABLAT-like"/>
    <property type="match status" value="1"/>
</dbReference>
<reference evidence="7 8" key="1">
    <citation type="submission" date="2023-07" db="EMBL/GenBank/DDBJ databases">
        <title>Genomic Encyclopedia of Type Strains, Phase IV (KMG-IV): sequencing the most valuable type-strain genomes for metagenomic binning, comparative biology and taxonomic classification.</title>
        <authorList>
            <person name="Goeker M."/>
        </authorList>
    </citation>
    <scope>NUCLEOTIDE SEQUENCE [LARGE SCALE GENOMIC DNA]</scope>
    <source>
        <strain evidence="7 8">DSM 16980</strain>
    </source>
</reference>
<protein>
    <submittedName>
        <fullName evidence="7">KDO2-lipid IV(A) lauroyltransferase</fullName>
        <ecNumber evidence="7">2.3.1.241</ecNumber>
    </submittedName>
</protein>
<evidence type="ECO:0000256" key="2">
    <source>
        <dbReference type="ARBA" id="ARBA00022475"/>
    </source>
</evidence>
<keyword evidence="2" id="KW-1003">Cell membrane</keyword>
<dbReference type="Pfam" id="PF03279">
    <property type="entry name" value="Lip_A_acyltrans"/>
    <property type="match status" value="1"/>
</dbReference>
<evidence type="ECO:0000256" key="1">
    <source>
        <dbReference type="ARBA" id="ARBA00004533"/>
    </source>
</evidence>
<dbReference type="PANTHER" id="PTHR30606">
    <property type="entry name" value="LIPID A BIOSYNTHESIS LAUROYL ACYLTRANSFERASE"/>
    <property type="match status" value="1"/>
</dbReference>
<evidence type="ECO:0000256" key="3">
    <source>
        <dbReference type="ARBA" id="ARBA00022519"/>
    </source>
</evidence>
<dbReference type="GO" id="GO:0008913">
    <property type="term" value="F:Kdo2-lipid IVA acyltransferase activity"/>
    <property type="evidence" value="ECO:0007669"/>
    <property type="project" value="UniProtKB-EC"/>
</dbReference>
<evidence type="ECO:0000313" key="7">
    <source>
        <dbReference type="EMBL" id="MDQ0204468.1"/>
    </source>
</evidence>
<comment type="caution">
    <text evidence="7">The sequence shown here is derived from an EMBL/GenBank/DDBJ whole genome shotgun (WGS) entry which is preliminary data.</text>
</comment>
<name>A0ABT9Y9F8_9FIRM</name>